<dbReference type="EMBL" id="EQ999981">
    <property type="protein sequence ID" value="OAT02450.1"/>
    <property type="molecule type" value="Genomic_DNA"/>
</dbReference>
<dbReference type="Proteomes" id="UP000002039">
    <property type="component" value="Unassembled WGS sequence"/>
</dbReference>
<evidence type="ECO:0000313" key="2">
    <source>
        <dbReference type="Proteomes" id="UP000002039"/>
    </source>
</evidence>
<name>A0ABX2VZ96_AJEDR</name>
<organism evidence="1 2">
    <name type="scientific">Ajellomyces dermatitidis (strain ER-3 / ATCC MYA-2586)</name>
    <name type="common">Blastomyces dermatitidis</name>
    <dbReference type="NCBI Taxonomy" id="559297"/>
    <lineage>
        <taxon>Eukaryota</taxon>
        <taxon>Fungi</taxon>
        <taxon>Dikarya</taxon>
        <taxon>Ascomycota</taxon>
        <taxon>Pezizomycotina</taxon>
        <taxon>Eurotiomycetes</taxon>
        <taxon>Eurotiomycetidae</taxon>
        <taxon>Onygenales</taxon>
        <taxon>Ajellomycetaceae</taxon>
        <taxon>Blastomyces</taxon>
    </lineage>
</organism>
<reference evidence="2" key="1">
    <citation type="journal article" date="2015" name="PLoS Genet.">
        <title>The dynamic genome and transcriptome of the human fungal pathogen Blastomyces and close relative Emmonsia.</title>
        <authorList>
            <person name="Munoz J.F."/>
            <person name="Gauthier G.M."/>
            <person name="Desjardins C.A."/>
            <person name="Gallo J.E."/>
            <person name="Holder J."/>
            <person name="Sullivan T.D."/>
            <person name="Marty A.J."/>
            <person name="Carmen J.C."/>
            <person name="Chen Z."/>
            <person name="Ding L."/>
            <person name="Gujja S."/>
            <person name="Magrini V."/>
            <person name="Misas E."/>
            <person name="Mitreva M."/>
            <person name="Priest M."/>
            <person name="Saif S."/>
            <person name="Whiston E.A."/>
            <person name="Young S."/>
            <person name="Zeng Q."/>
            <person name="Goldman W.E."/>
            <person name="Mardis E.R."/>
            <person name="Taylor J.W."/>
            <person name="McEwen J.G."/>
            <person name="Clay O.K."/>
            <person name="Klein B.S."/>
            <person name="Cuomo C.A."/>
        </authorList>
    </citation>
    <scope>NUCLEOTIDE SEQUENCE [LARGE SCALE GENOMIC DNA]</scope>
    <source>
        <strain evidence="2">ER-3 / ATCC MYA-2586</strain>
    </source>
</reference>
<keyword evidence="2" id="KW-1185">Reference proteome</keyword>
<evidence type="ECO:0000313" key="1">
    <source>
        <dbReference type="EMBL" id="OAT02450.1"/>
    </source>
</evidence>
<gene>
    <name evidence="1" type="ORF">BDCG_17565</name>
</gene>
<dbReference type="GeneID" id="69032457"/>
<protein>
    <submittedName>
        <fullName evidence="1">Uncharacterized protein</fullName>
    </submittedName>
</protein>
<proteinExistence type="predicted"/>
<accession>A0ABX2VZ96</accession>
<dbReference type="RefSeq" id="XP_045282177.1">
    <property type="nucleotide sequence ID" value="XM_045426670.1"/>
</dbReference>
<sequence length="67" mass="7699">MSRMSSDDMISMIFNDLIVFCDRMSTCQVAISAADDFKSEICEYQKNVQKAMNIKAVITFDDNNYKI</sequence>